<evidence type="ECO:0000313" key="3">
    <source>
        <dbReference type="Proteomes" id="UP000318538"/>
    </source>
</evidence>
<evidence type="ECO:0000256" key="1">
    <source>
        <dbReference type="SAM" id="SignalP"/>
    </source>
</evidence>
<keyword evidence="3" id="KW-1185">Reference proteome</keyword>
<feature type="chain" id="PRO_5021717829" evidence="1">
    <location>
        <begin position="23"/>
        <end position="394"/>
    </location>
</feature>
<keyword evidence="1" id="KW-0732">Signal</keyword>
<protein>
    <submittedName>
        <fullName evidence="2">Uncharacterized protein</fullName>
    </submittedName>
</protein>
<reference evidence="2 3" key="1">
    <citation type="submission" date="2019-02" db="EMBL/GenBank/DDBJ databases">
        <title>Deep-cultivation of Planctomycetes and their phenomic and genomic characterization uncovers novel biology.</title>
        <authorList>
            <person name="Wiegand S."/>
            <person name="Jogler M."/>
            <person name="Boedeker C."/>
            <person name="Pinto D."/>
            <person name="Vollmers J."/>
            <person name="Rivas-Marin E."/>
            <person name="Kohn T."/>
            <person name="Peeters S.H."/>
            <person name="Heuer A."/>
            <person name="Rast P."/>
            <person name="Oberbeckmann S."/>
            <person name="Bunk B."/>
            <person name="Jeske O."/>
            <person name="Meyerdierks A."/>
            <person name="Storesund J.E."/>
            <person name="Kallscheuer N."/>
            <person name="Luecker S."/>
            <person name="Lage O.M."/>
            <person name="Pohl T."/>
            <person name="Merkel B.J."/>
            <person name="Hornburger P."/>
            <person name="Mueller R.-W."/>
            <person name="Bruemmer F."/>
            <person name="Labrenz M."/>
            <person name="Spormann A.M."/>
            <person name="Op den Camp H."/>
            <person name="Overmann J."/>
            <person name="Amann R."/>
            <person name="Jetten M.S.M."/>
            <person name="Mascher T."/>
            <person name="Medema M.H."/>
            <person name="Devos D.P."/>
            <person name="Kaster A.-K."/>
            <person name="Ovreas L."/>
            <person name="Rohde M."/>
            <person name="Galperin M.Y."/>
            <person name="Jogler C."/>
        </authorList>
    </citation>
    <scope>NUCLEOTIDE SEQUENCE [LARGE SCALE GENOMIC DNA]</scope>
    <source>
        <strain evidence="2 3">K22_7</strain>
    </source>
</reference>
<proteinExistence type="predicted"/>
<dbReference type="EMBL" id="CP036525">
    <property type="protein sequence ID" value="QDT03335.1"/>
    <property type="molecule type" value="Genomic_DNA"/>
</dbReference>
<name>A0A517N865_9BACT</name>
<dbReference type="AlphaFoldDB" id="A0A517N865"/>
<dbReference type="KEGG" id="rlc:K227x_17170"/>
<evidence type="ECO:0000313" key="2">
    <source>
        <dbReference type="EMBL" id="QDT03335.1"/>
    </source>
</evidence>
<dbReference type="PROSITE" id="PS51257">
    <property type="entry name" value="PROKAR_LIPOPROTEIN"/>
    <property type="match status" value="1"/>
</dbReference>
<feature type="signal peptide" evidence="1">
    <location>
        <begin position="1"/>
        <end position="22"/>
    </location>
</feature>
<sequence precursor="true">MHFRFVISIAMALAGCSEQGGAAQVSNADSTQDIGREDLLQAGAQPSGLIADPDLNSDDVFLADVPAITVAPGSKPTHSFEQIEKMIASLAAIESPDVGLSATISGSVFLPVEGQVNAGALLLTDHKIKSSDALKQLVSIGPGALPALLAHLDDPTPTKLKIEHGGSFGAMWFASEIRGNPVSRVEQSVLQARLRNKEDAFHGDYVDSYTVKVGDVCLVAVGQITGRAYQAVRYQPTACIVLNSPTDDPDLCSQIRAIWQSDDPTQRLFDSLLFDYATRGKYNGVSLDGWSVGSDLQKESAMRLLYYYPDTSGRLIAGRLRGLDVRKAGPPSSQPATDSEMDVWISREVANGVRTDEFIEAVVWCKHPAIVAEIKSIANRTDDDDIIKLVGEAR</sequence>
<gene>
    <name evidence="2" type="ORF">K227x_17170</name>
</gene>
<dbReference type="Proteomes" id="UP000318538">
    <property type="component" value="Chromosome"/>
</dbReference>
<accession>A0A517N865</accession>
<organism evidence="2 3">
    <name type="scientific">Rubripirellula lacrimiformis</name>
    <dbReference type="NCBI Taxonomy" id="1930273"/>
    <lineage>
        <taxon>Bacteria</taxon>
        <taxon>Pseudomonadati</taxon>
        <taxon>Planctomycetota</taxon>
        <taxon>Planctomycetia</taxon>
        <taxon>Pirellulales</taxon>
        <taxon>Pirellulaceae</taxon>
        <taxon>Rubripirellula</taxon>
    </lineage>
</organism>